<dbReference type="AlphaFoldDB" id="A0ABD1SCS6"/>
<gene>
    <name evidence="2" type="ORF">Adt_24109</name>
</gene>
<reference evidence="3" key="1">
    <citation type="submission" date="2024-07" db="EMBL/GenBank/DDBJ databases">
        <title>Two chromosome-level genome assemblies of Korean endemic species Abeliophyllum distichum and Forsythia ovata (Oleaceae).</title>
        <authorList>
            <person name="Jang H."/>
        </authorList>
    </citation>
    <scope>NUCLEOTIDE SEQUENCE [LARGE SCALE GENOMIC DNA]</scope>
</reference>
<dbReference type="PROSITE" id="PS51746">
    <property type="entry name" value="PPM_2"/>
    <property type="match status" value="1"/>
</dbReference>
<comment type="caution">
    <text evidence="2">The sequence shown here is derived from an EMBL/GenBank/DDBJ whole genome shotgun (WGS) entry which is preliminary data.</text>
</comment>
<sequence length="192" mass="22460">MKAEKWWPIALNMVSRSIVDVYLKKPEFNRDPLFLQFRNPIPLKRPLLTAEPSIVTRKLRPQDLFLIFASDGLWEHLNDKAAVDIVYKYPRDGIAKRLVATALHEAAKKREVRYKDIRKIEKGVRRHFHDDITVIVIYLDHDHHKRSKQKQNSVGSISAPVDIFSYNSDEVEENPLDKIFPNEESRHILVVS</sequence>
<name>A0ABD1SCS6_9LAMI</name>
<dbReference type="Proteomes" id="UP001604336">
    <property type="component" value="Unassembled WGS sequence"/>
</dbReference>
<proteinExistence type="predicted"/>
<accession>A0ABD1SCS6</accession>
<protein>
    <recommendedName>
        <fullName evidence="1">PPM-type phosphatase domain-containing protein</fullName>
    </recommendedName>
</protein>
<dbReference type="EMBL" id="JBFOLK010000007">
    <property type="protein sequence ID" value="KAL2498559.1"/>
    <property type="molecule type" value="Genomic_DNA"/>
</dbReference>
<dbReference type="SUPFAM" id="SSF81606">
    <property type="entry name" value="PP2C-like"/>
    <property type="match status" value="1"/>
</dbReference>
<dbReference type="Gene3D" id="3.60.40.10">
    <property type="entry name" value="PPM-type phosphatase domain"/>
    <property type="match status" value="1"/>
</dbReference>
<feature type="domain" description="PPM-type phosphatase" evidence="1">
    <location>
        <begin position="1"/>
        <end position="139"/>
    </location>
</feature>
<dbReference type="PANTHER" id="PTHR47992">
    <property type="entry name" value="PROTEIN PHOSPHATASE"/>
    <property type="match status" value="1"/>
</dbReference>
<keyword evidence="3" id="KW-1185">Reference proteome</keyword>
<dbReference type="InterPro" id="IPR001932">
    <property type="entry name" value="PPM-type_phosphatase-like_dom"/>
</dbReference>
<dbReference type="InterPro" id="IPR015655">
    <property type="entry name" value="PP2C"/>
</dbReference>
<evidence type="ECO:0000313" key="2">
    <source>
        <dbReference type="EMBL" id="KAL2498559.1"/>
    </source>
</evidence>
<evidence type="ECO:0000313" key="3">
    <source>
        <dbReference type="Proteomes" id="UP001604336"/>
    </source>
</evidence>
<dbReference type="Pfam" id="PF00481">
    <property type="entry name" value="PP2C"/>
    <property type="match status" value="1"/>
</dbReference>
<organism evidence="2 3">
    <name type="scientific">Abeliophyllum distichum</name>
    <dbReference type="NCBI Taxonomy" id="126358"/>
    <lineage>
        <taxon>Eukaryota</taxon>
        <taxon>Viridiplantae</taxon>
        <taxon>Streptophyta</taxon>
        <taxon>Embryophyta</taxon>
        <taxon>Tracheophyta</taxon>
        <taxon>Spermatophyta</taxon>
        <taxon>Magnoliopsida</taxon>
        <taxon>eudicotyledons</taxon>
        <taxon>Gunneridae</taxon>
        <taxon>Pentapetalae</taxon>
        <taxon>asterids</taxon>
        <taxon>lamiids</taxon>
        <taxon>Lamiales</taxon>
        <taxon>Oleaceae</taxon>
        <taxon>Forsythieae</taxon>
        <taxon>Abeliophyllum</taxon>
    </lineage>
</organism>
<dbReference type="InterPro" id="IPR036457">
    <property type="entry name" value="PPM-type-like_dom_sf"/>
</dbReference>
<evidence type="ECO:0000259" key="1">
    <source>
        <dbReference type="PROSITE" id="PS51746"/>
    </source>
</evidence>